<dbReference type="AlphaFoldDB" id="A0A0V0QZ48"/>
<dbReference type="OMA" id="GWYVVCY"/>
<dbReference type="Pfam" id="PF03248">
    <property type="entry name" value="Rer1"/>
    <property type="match status" value="1"/>
</dbReference>
<evidence type="ECO:0000313" key="9">
    <source>
        <dbReference type="Proteomes" id="UP000054937"/>
    </source>
</evidence>
<name>A0A0V0QZ48_PSEPJ</name>
<evidence type="ECO:0000256" key="7">
    <source>
        <dbReference type="SAM" id="Phobius"/>
    </source>
</evidence>
<evidence type="ECO:0000256" key="5">
    <source>
        <dbReference type="ARBA" id="ARBA00023136"/>
    </source>
</evidence>
<dbReference type="PIRSF" id="PIRSF016013">
    <property type="entry name" value="AtER_Rer1p"/>
    <property type="match status" value="1"/>
</dbReference>
<evidence type="ECO:0000313" key="8">
    <source>
        <dbReference type="EMBL" id="KRX07338.1"/>
    </source>
</evidence>
<dbReference type="GO" id="GO:0006621">
    <property type="term" value="P:protein retention in ER lumen"/>
    <property type="evidence" value="ECO:0007669"/>
    <property type="project" value="TreeGrafter"/>
</dbReference>
<feature type="transmembrane region" description="Helical" evidence="7">
    <location>
        <begin position="47"/>
        <end position="74"/>
    </location>
</feature>
<keyword evidence="3 7" id="KW-0812">Transmembrane</keyword>
<dbReference type="GO" id="GO:0000139">
    <property type="term" value="C:Golgi membrane"/>
    <property type="evidence" value="ECO:0007669"/>
    <property type="project" value="TreeGrafter"/>
</dbReference>
<dbReference type="GO" id="GO:0006890">
    <property type="term" value="P:retrograde vesicle-mediated transport, Golgi to endoplasmic reticulum"/>
    <property type="evidence" value="ECO:0007669"/>
    <property type="project" value="TreeGrafter"/>
</dbReference>
<evidence type="ECO:0000256" key="2">
    <source>
        <dbReference type="ARBA" id="ARBA00006070"/>
    </source>
</evidence>
<keyword evidence="4 7" id="KW-1133">Transmembrane helix</keyword>
<comment type="similarity">
    <text evidence="2 6">Belongs to the RER1 family.</text>
</comment>
<evidence type="ECO:0000256" key="1">
    <source>
        <dbReference type="ARBA" id="ARBA00004141"/>
    </source>
</evidence>
<protein>
    <recommendedName>
        <fullName evidence="6">Protein RER1</fullName>
    </recommendedName>
</protein>
<comment type="function">
    <text evidence="6">Involved in the retrieval of endoplasmic reticulum membrane proteins from the early Golgi compartment.</text>
</comment>
<dbReference type="PANTHER" id="PTHR10743:SF0">
    <property type="entry name" value="PROTEIN RER1"/>
    <property type="match status" value="1"/>
</dbReference>
<gene>
    <name evidence="8" type="ORF">PPERSA_06953</name>
</gene>
<evidence type="ECO:0000256" key="4">
    <source>
        <dbReference type="ARBA" id="ARBA00022989"/>
    </source>
</evidence>
<dbReference type="OrthoDB" id="448250at2759"/>
<dbReference type="EMBL" id="LDAU01000084">
    <property type="protein sequence ID" value="KRX07338.1"/>
    <property type="molecule type" value="Genomic_DNA"/>
</dbReference>
<dbReference type="GO" id="GO:0005783">
    <property type="term" value="C:endoplasmic reticulum"/>
    <property type="evidence" value="ECO:0007669"/>
    <property type="project" value="GOC"/>
</dbReference>
<sequence>MNAEDNLFIDERESVLEKTINRLMTKYRQRIDKYIIYPRGRWAFTGFFLFLYILRVLILGGYYVVSYILGLYLLHLGVQFFTPVGVPDLDEEDEDDDMIVGELPTFNQSGQEQGPLIRSMSEFKFWKNATTAILIAVFCTLSDIFDLPVFWPFLLLYFIMLVVLTVKRQLKHMKKYGYNILDFSRKTNK</sequence>
<dbReference type="Proteomes" id="UP000054937">
    <property type="component" value="Unassembled WGS sequence"/>
</dbReference>
<proteinExistence type="inferred from homology"/>
<keyword evidence="5 6" id="KW-0472">Membrane</keyword>
<evidence type="ECO:0000256" key="6">
    <source>
        <dbReference type="PIRNR" id="PIRNR016013"/>
    </source>
</evidence>
<comment type="caution">
    <text evidence="8">The sequence shown here is derived from an EMBL/GenBank/DDBJ whole genome shotgun (WGS) entry which is preliminary data.</text>
</comment>
<accession>A0A0V0QZ48</accession>
<dbReference type="PANTHER" id="PTHR10743">
    <property type="entry name" value="PROTEIN RER1"/>
    <property type="match status" value="1"/>
</dbReference>
<feature type="transmembrane region" description="Helical" evidence="7">
    <location>
        <begin position="150"/>
        <end position="166"/>
    </location>
</feature>
<comment type="subcellular location">
    <subcellularLocation>
        <location evidence="1">Membrane</location>
        <topology evidence="1">Multi-pass membrane protein</topology>
    </subcellularLocation>
</comment>
<dbReference type="FunCoup" id="A0A0V0QZ48">
    <property type="interactions" value="425"/>
</dbReference>
<dbReference type="InParanoid" id="A0A0V0QZ48"/>
<organism evidence="8 9">
    <name type="scientific">Pseudocohnilembus persalinus</name>
    <name type="common">Ciliate</name>
    <dbReference type="NCBI Taxonomy" id="266149"/>
    <lineage>
        <taxon>Eukaryota</taxon>
        <taxon>Sar</taxon>
        <taxon>Alveolata</taxon>
        <taxon>Ciliophora</taxon>
        <taxon>Intramacronucleata</taxon>
        <taxon>Oligohymenophorea</taxon>
        <taxon>Scuticociliatia</taxon>
        <taxon>Philasterida</taxon>
        <taxon>Pseudocohnilembidae</taxon>
        <taxon>Pseudocohnilembus</taxon>
    </lineage>
</organism>
<reference evidence="8 9" key="1">
    <citation type="journal article" date="2015" name="Sci. Rep.">
        <title>Genome of the facultative scuticociliatosis pathogen Pseudocohnilembus persalinus provides insight into its virulence through horizontal gene transfer.</title>
        <authorList>
            <person name="Xiong J."/>
            <person name="Wang G."/>
            <person name="Cheng J."/>
            <person name="Tian M."/>
            <person name="Pan X."/>
            <person name="Warren A."/>
            <person name="Jiang C."/>
            <person name="Yuan D."/>
            <person name="Miao W."/>
        </authorList>
    </citation>
    <scope>NUCLEOTIDE SEQUENCE [LARGE SCALE GENOMIC DNA]</scope>
    <source>
        <strain evidence="8">36N120E</strain>
    </source>
</reference>
<dbReference type="InterPro" id="IPR004932">
    <property type="entry name" value="Rer1"/>
</dbReference>
<keyword evidence="9" id="KW-1185">Reference proteome</keyword>
<evidence type="ECO:0000256" key="3">
    <source>
        <dbReference type="ARBA" id="ARBA00022692"/>
    </source>
</evidence>